<organism evidence="1 2">
    <name type="scientific">Fibrobacter succinogenes</name>
    <name type="common">Bacteroides succinogenes</name>
    <dbReference type="NCBI Taxonomy" id="833"/>
    <lineage>
        <taxon>Bacteria</taxon>
        <taxon>Pseudomonadati</taxon>
        <taxon>Fibrobacterota</taxon>
        <taxon>Fibrobacteria</taxon>
        <taxon>Fibrobacterales</taxon>
        <taxon>Fibrobacteraceae</taxon>
        <taxon>Fibrobacter</taxon>
    </lineage>
</organism>
<dbReference type="PROSITE" id="PS51257">
    <property type="entry name" value="PROKAR_LIPOPROTEIN"/>
    <property type="match status" value="1"/>
</dbReference>
<name>A0A380S5Q8_FIBSU</name>
<reference evidence="1 2" key="1">
    <citation type="submission" date="2017-08" db="EMBL/GenBank/DDBJ databases">
        <authorList>
            <person name="de Groot N.N."/>
        </authorList>
    </citation>
    <scope>NUCLEOTIDE SEQUENCE [LARGE SCALE GENOMIC DNA]</scope>
    <source>
        <strain evidence="1 2">HM2</strain>
    </source>
</reference>
<protein>
    <recommendedName>
        <fullName evidence="3">Lipoprotein</fullName>
    </recommendedName>
</protein>
<evidence type="ECO:0000313" key="2">
    <source>
        <dbReference type="Proteomes" id="UP000255423"/>
    </source>
</evidence>
<accession>A0A380S5Q8</accession>
<dbReference type="Proteomes" id="UP000255423">
    <property type="component" value="Unassembled WGS sequence"/>
</dbReference>
<evidence type="ECO:0008006" key="3">
    <source>
        <dbReference type="Google" id="ProtNLM"/>
    </source>
</evidence>
<dbReference type="AlphaFoldDB" id="A0A380S5Q8"/>
<gene>
    <name evidence="1" type="ORF">SAMN05661053_1469</name>
</gene>
<proteinExistence type="predicted"/>
<dbReference type="RefSeq" id="WP_109572666.1">
    <property type="nucleotide sequence ID" value="NZ_UHJL01000002.1"/>
</dbReference>
<sequence length="690" mass="75080">MEDKLYAACGAVALALWAAACSDDSVSGTSVEPNTIALSSSSYSSSSGTFPRDGQPRLCRVSEMENAPAGCDWFAEMWNPESGNRVHTGFDNGTNTSGIWYWMLDTNEVLIPSVLWTGTARQDYDSLSMSDVIELCGGSICGKARFNAIDGVNGFDYEFMSVEKPASVDIAFSMAGKNASGRFDEVDASGLGGFCVGYASNGLITMSLDFSDSVDALLGDEIYRVILNRTTVNEKLNDSDYREECFAWDDFLNYAKNVVRDGEPAMNVENAVKHLVGVHFKINGYYDKSTLSFKIVRFGRFATANGRKALDGESLPVVDESCLTPTVVEHFCECNYADSNAAYEGTRLGRLNAVDEARGIWGQSLLAENTCVNAMWMLSTLEMPLITTENQPCDNAQPKIMQCADGSFRYSPEFASVKSRYDDIVEENALARKQVLLNRVDSCMNLSSSSAGSSSSSSFFPCCTLPSGDGDLWNGYTVDVDVGNFVESRRDDVKYGVWFLATDTIDGGKSDVYWPVNFGDDFNEGAIEPLIDHCGGICGTAVLDEGTLSYQPYVVIGFSLAIDEYGAGKSIPIDVSNWGGICISYTSTIPLNVELDVGDSLSFLLGFALPAAPLSKSASFNKKCFEWSDFKLPSWAKSSPNVDQDWLKTSGWLDSAGVLASKQLVKVNFKMQSAPGMYEFNIMSIGTNRK</sequence>
<evidence type="ECO:0000313" key="1">
    <source>
        <dbReference type="EMBL" id="SUQ24078.1"/>
    </source>
</evidence>
<dbReference type="EMBL" id="UHJL01000002">
    <property type="protein sequence ID" value="SUQ24078.1"/>
    <property type="molecule type" value="Genomic_DNA"/>
</dbReference>